<organism evidence="1 2">
    <name type="scientific">Leucogyrophana mollusca</name>
    <dbReference type="NCBI Taxonomy" id="85980"/>
    <lineage>
        <taxon>Eukaryota</taxon>
        <taxon>Fungi</taxon>
        <taxon>Dikarya</taxon>
        <taxon>Basidiomycota</taxon>
        <taxon>Agaricomycotina</taxon>
        <taxon>Agaricomycetes</taxon>
        <taxon>Agaricomycetidae</taxon>
        <taxon>Boletales</taxon>
        <taxon>Boletales incertae sedis</taxon>
        <taxon>Leucogyrophana</taxon>
    </lineage>
</organism>
<gene>
    <name evidence="1" type="ORF">BV22DRAFT_118165</name>
</gene>
<sequence length="272" mass="30507">MAKPLPRDTVASSVASFGGAVLTFLQVLDHHCACFLTRLFPPYPQSSLHVMPRPSRLDFLRNLEADHIEVAERIRNESAGFETVSISTQKKRAQICSQIERYVADCRGIVPGSSVWTHPNAENLLLDFLTVLVINTAPSPARKAKGHTHVAWKTLKTWHFTIVWAISALVSNGIEILMNGGYGRVYQHVAYLVGHFKLQRVDDPKTFFGALEMRMISEEVYASMVDKELALQMDLCFKLAYNHGVRPSAMGAAYKEFEEGGKYLKHKVDFPS</sequence>
<keyword evidence="2" id="KW-1185">Reference proteome</keyword>
<evidence type="ECO:0000313" key="2">
    <source>
        <dbReference type="Proteomes" id="UP000790709"/>
    </source>
</evidence>
<name>A0ACB8BWD1_9AGAM</name>
<dbReference type="Proteomes" id="UP000790709">
    <property type="component" value="Unassembled WGS sequence"/>
</dbReference>
<proteinExistence type="predicted"/>
<protein>
    <submittedName>
        <fullName evidence="1">Uncharacterized protein</fullName>
    </submittedName>
</protein>
<comment type="caution">
    <text evidence="1">The sequence shown here is derived from an EMBL/GenBank/DDBJ whole genome shotgun (WGS) entry which is preliminary data.</text>
</comment>
<accession>A0ACB8BWD1</accession>
<dbReference type="EMBL" id="MU266339">
    <property type="protein sequence ID" value="KAH7929689.1"/>
    <property type="molecule type" value="Genomic_DNA"/>
</dbReference>
<evidence type="ECO:0000313" key="1">
    <source>
        <dbReference type="EMBL" id="KAH7929689.1"/>
    </source>
</evidence>
<reference evidence="1" key="1">
    <citation type="journal article" date="2021" name="New Phytol.">
        <title>Evolutionary innovations through gain and loss of genes in the ectomycorrhizal Boletales.</title>
        <authorList>
            <person name="Wu G."/>
            <person name="Miyauchi S."/>
            <person name="Morin E."/>
            <person name="Kuo A."/>
            <person name="Drula E."/>
            <person name="Varga T."/>
            <person name="Kohler A."/>
            <person name="Feng B."/>
            <person name="Cao Y."/>
            <person name="Lipzen A."/>
            <person name="Daum C."/>
            <person name="Hundley H."/>
            <person name="Pangilinan J."/>
            <person name="Johnson J."/>
            <person name="Barry K."/>
            <person name="LaButti K."/>
            <person name="Ng V."/>
            <person name="Ahrendt S."/>
            <person name="Min B."/>
            <person name="Choi I.G."/>
            <person name="Park H."/>
            <person name="Plett J.M."/>
            <person name="Magnuson J."/>
            <person name="Spatafora J.W."/>
            <person name="Nagy L.G."/>
            <person name="Henrissat B."/>
            <person name="Grigoriev I.V."/>
            <person name="Yang Z.L."/>
            <person name="Xu J."/>
            <person name="Martin F.M."/>
        </authorList>
    </citation>
    <scope>NUCLEOTIDE SEQUENCE</scope>
    <source>
        <strain evidence="1">KUC20120723A-06</strain>
    </source>
</reference>